<keyword evidence="4 7" id="KW-0812">Transmembrane</keyword>
<dbReference type="PANTHER" id="PTHR16024:SF15">
    <property type="entry name" value="XK-RELATED PROTEIN 5"/>
    <property type="match status" value="1"/>
</dbReference>
<reference evidence="9 10" key="1">
    <citation type="journal article" date="2008" name="Nature">
        <title>Genome analysis of the platypus reveals unique signatures of evolution.</title>
        <authorList>
            <person name="Warren W.C."/>
            <person name="Hillier L.W."/>
            <person name="Marshall Graves J.A."/>
            <person name="Birney E."/>
            <person name="Ponting C.P."/>
            <person name="Grutzner F."/>
            <person name="Belov K."/>
            <person name="Miller W."/>
            <person name="Clarke L."/>
            <person name="Chinwalla A.T."/>
            <person name="Yang S.P."/>
            <person name="Heger A."/>
            <person name="Locke D.P."/>
            <person name="Miethke P."/>
            <person name="Waters P.D."/>
            <person name="Veyrunes F."/>
            <person name="Fulton L."/>
            <person name="Fulton B."/>
            <person name="Graves T."/>
            <person name="Wallis J."/>
            <person name="Puente X.S."/>
            <person name="Lopez-Otin C."/>
            <person name="Ordonez G.R."/>
            <person name="Eichler E.E."/>
            <person name="Chen L."/>
            <person name="Cheng Z."/>
            <person name="Deakin J.E."/>
            <person name="Alsop A."/>
            <person name="Thompson K."/>
            <person name="Kirby P."/>
            <person name="Papenfuss A.T."/>
            <person name="Wakefield M.J."/>
            <person name="Olender T."/>
            <person name="Lancet D."/>
            <person name="Huttley G.A."/>
            <person name="Smit A.F."/>
            <person name="Pask A."/>
            <person name="Temple-Smith P."/>
            <person name="Batzer M.A."/>
            <person name="Walker J.A."/>
            <person name="Konkel M.K."/>
            <person name="Harris R.S."/>
            <person name="Whittington C.M."/>
            <person name="Wong E.S."/>
            <person name="Gemmell N.J."/>
            <person name="Buschiazzo E."/>
            <person name="Vargas Jentzsch I.M."/>
            <person name="Merkel A."/>
            <person name="Schmitz J."/>
            <person name="Zemann A."/>
            <person name="Churakov G."/>
            <person name="Kriegs J.O."/>
            <person name="Brosius J."/>
            <person name="Murchison E.P."/>
            <person name="Sachidanandam R."/>
            <person name="Smith C."/>
            <person name="Hannon G.J."/>
            <person name="Tsend-Ayush E."/>
            <person name="McMillan D."/>
            <person name="Attenborough R."/>
            <person name="Rens W."/>
            <person name="Ferguson-Smith M."/>
            <person name="Lefevre C.M."/>
            <person name="Sharp J.A."/>
            <person name="Nicholas K.R."/>
            <person name="Ray D.A."/>
            <person name="Kube M."/>
            <person name="Reinhardt R."/>
            <person name="Pringle T.H."/>
            <person name="Taylor J."/>
            <person name="Jones R.C."/>
            <person name="Nixon B."/>
            <person name="Dacheux J.L."/>
            <person name="Niwa H."/>
            <person name="Sekita Y."/>
            <person name="Huang X."/>
            <person name="Stark A."/>
            <person name="Kheradpour P."/>
            <person name="Kellis M."/>
            <person name="Flicek P."/>
            <person name="Chen Y."/>
            <person name="Webber C."/>
            <person name="Hardison R."/>
            <person name="Nelson J."/>
            <person name="Hallsworth-Pepin K."/>
            <person name="Delehaunty K."/>
            <person name="Markovic C."/>
            <person name="Minx P."/>
            <person name="Feng Y."/>
            <person name="Kremitzki C."/>
            <person name="Mitreva M."/>
            <person name="Glasscock J."/>
            <person name="Wylie T."/>
            <person name="Wohldmann P."/>
            <person name="Thiru P."/>
            <person name="Nhan M.N."/>
            <person name="Pohl C.S."/>
            <person name="Smith S.M."/>
            <person name="Hou S."/>
            <person name="Nefedov M."/>
            <person name="de Jong P.J."/>
            <person name="Renfree M.B."/>
            <person name="Mardis E.R."/>
            <person name="Wilson R.K."/>
        </authorList>
    </citation>
    <scope>NUCLEOTIDE SEQUENCE [LARGE SCALE GENOMIC DNA]</scope>
    <source>
        <strain evidence="9 10">Glennie</strain>
    </source>
</reference>
<feature type="region of interest" description="Disordered" evidence="8">
    <location>
        <begin position="117"/>
        <end position="167"/>
    </location>
</feature>
<dbReference type="FunCoup" id="F7BNU1">
    <property type="interactions" value="371"/>
</dbReference>
<dbReference type="InterPro" id="IPR018629">
    <property type="entry name" value="XK-rel"/>
</dbReference>
<dbReference type="Bgee" id="ENSOANG00000003988">
    <property type="expression patterns" value="Expressed in testis"/>
</dbReference>
<comment type="similarity">
    <text evidence="2 7">Belongs to the XK family.</text>
</comment>
<evidence type="ECO:0000313" key="10">
    <source>
        <dbReference type="Proteomes" id="UP000002279"/>
    </source>
</evidence>
<dbReference type="GeneTree" id="ENSGT01140000282533"/>
<evidence type="ECO:0000256" key="7">
    <source>
        <dbReference type="RuleBase" id="RU910716"/>
    </source>
</evidence>
<dbReference type="STRING" id="9258.ENSOANP00000006315"/>
<name>F7BNU1_ORNAN</name>
<dbReference type="GO" id="GO:0005886">
    <property type="term" value="C:plasma membrane"/>
    <property type="evidence" value="ECO:0007669"/>
    <property type="project" value="UniProtKB-SubCell"/>
</dbReference>
<feature type="region of interest" description="Disordered" evidence="8">
    <location>
        <begin position="212"/>
        <end position="364"/>
    </location>
</feature>
<keyword evidence="10" id="KW-1185">Reference proteome</keyword>
<evidence type="ECO:0000256" key="5">
    <source>
        <dbReference type="ARBA" id="ARBA00022989"/>
    </source>
</evidence>
<feature type="compositionally biased region" description="Polar residues" evidence="8">
    <location>
        <begin position="142"/>
        <end position="154"/>
    </location>
</feature>
<organism evidence="9 10">
    <name type="scientific">Ornithorhynchus anatinus</name>
    <name type="common">Duckbill platypus</name>
    <dbReference type="NCBI Taxonomy" id="9258"/>
    <lineage>
        <taxon>Eukaryota</taxon>
        <taxon>Metazoa</taxon>
        <taxon>Chordata</taxon>
        <taxon>Craniata</taxon>
        <taxon>Vertebrata</taxon>
        <taxon>Euteleostomi</taxon>
        <taxon>Mammalia</taxon>
        <taxon>Monotremata</taxon>
        <taxon>Ornithorhynchidae</taxon>
        <taxon>Ornithorhynchus</taxon>
    </lineage>
</organism>
<keyword evidence="6 7" id="KW-0472">Membrane</keyword>
<feature type="compositionally biased region" description="Basic and acidic residues" evidence="8">
    <location>
        <begin position="117"/>
        <end position="126"/>
    </location>
</feature>
<dbReference type="AlphaFoldDB" id="F7BNU1"/>
<evidence type="ECO:0000256" key="1">
    <source>
        <dbReference type="ARBA" id="ARBA00004651"/>
    </source>
</evidence>
<dbReference type="Pfam" id="PF09815">
    <property type="entry name" value="XK-related"/>
    <property type="match status" value="1"/>
</dbReference>
<protein>
    <recommendedName>
        <fullName evidence="7">XK-related protein</fullName>
    </recommendedName>
</protein>
<evidence type="ECO:0000313" key="9">
    <source>
        <dbReference type="Ensembl" id="ENSOANP00000006315.2"/>
    </source>
</evidence>
<dbReference type="InParanoid" id="F7BNU1"/>
<dbReference type="PANTHER" id="PTHR16024">
    <property type="entry name" value="XK-RELATED PROTEIN"/>
    <property type="match status" value="1"/>
</dbReference>
<feature type="compositionally biased region" description="Basic and acidic residues" evidence="8">
    <location>
        <begin position="278"/>
        <end position="300"/>
    </location>
</feature>
<keyword evidence="5 7" id="KW-1133">Transmembrane helix</keyword>
<feature type="transmembrane region" description="Helical" evidence="7">
    <location>
        <begin position="27"/>
        <end position="45"/>
    </location>
</feature>
<feature type="region of interest" description="Disordered" evidence="8">
    <location>
        <begin position="415"/>
        <end position="460"/>
    </location>
</feature>
<evidence type="ECO:0000256" key="2">
    <source>
        <dbReference type="ARBA" id="ARBA00008789"/>
    </source>
</evidence>
<reference evidence="9" key="3">
    <citation type="submission" date="2025-09" db="UniProtKB">
        <authorList>
            <consortium name="Ensembl"/>
        </authorList>
    </citation>
    <scope>IDENTIFICATION</scope>
    <source>
        <strain evidence="9">Glennie</strain>
    </source>
</reference>
<evidence type="ECO:0000256" key="3">
    <source>
        <dbReference type="ARBA" id="ARBA00022475"/>
    </source>
</evidence>
<evidence type="ECO:0000256" key="4">
    <source>
        <dbReference type="ARBA" id="ARBA00022692"/>
    </source>
</evidence>
<feature type="compositionally biased region" description="Basic and acidic residues" evidence="8">
    <location>
        <begin position="444"/>
        <end position="460"/>
    </location>
</feature>
<evidence type="ECO:0000256" key="6">
    <source>
        <dbReference type="ARBA" id="ARBA00023136"/>
    </source>
</evidence>
<accession>F7BNU1</accession>
<evidence type="ECO:0000256" key="8">
    <source>
        <dbReference type="SAM" id="MobiDB-lite"/>
    </source>
</evidence>
<dbReference type="Proteomes" id="UP000002279">
    <property type="component" value="Chromosome X1"/>
</dbReference>
<feature type="compositionally biased region" description="Polar residues" evidence="8">
    <location>
        <begin position="433"/>
        <end position="442"/>
    </location>
</feature>
<feature type="region of interest" description="Disordered" evidence="8">
    <location>
        <begin position="377"/>
        <end position="399"/>
    </location>
</feature>
<sequence length="460" mass="48839">GGHWLGMTFWLVAQQSDIVAGTWSRRLFNPLAGALLVFCYVNLWASPSRNRLVTFYLVMLIENVVLLLLATDLLRGTSWRGGWVTAVVLSGFVIGCASLIIYYSLLHPKSTEIRQRFRGKSRDVSRKGPSFPSAGRSEESHATSPRNCSMSPWGTSVEKSRSLPSGEEGLGTHHHWLFVRLALKTGDVSKINAAFGEGGIGDVFLATRGVNQDRDPRLSDSEMGFSGPHRNGPVAQGSAGKASEAQDSPETKGGRLDASSYLTLPGSRDDNTATPDARPSDRERPVKERAGRSDDAESRGGRAGAEQGRESATFYYPAATEGSGSPRWGGKPSPGPTPAAPGPEEASRAGSGADPGTSPVSLAGVSPILGRASVGSWRRSTDLGEGGGRALPAPSADASQEGLFRVEGCHLGSVGARESSENGALDTGEEPCFTSTPKSQASKRGCDWRERPKREKSVLF</sequence>
<dbReference type="eggNOG" id="KOG4790">
    <property type="taxonomic scope" value="Eukaryota"/>
</dbReference>
<dbReference type="OMA" id="VDSTCHW"/>
<dbReference type="InterPro" id="IPR050895">
    <property type="entry name" value="XK-related_scramblase"/>
</dbReference>
<dbReference type="Ensembl" id="ENSOANT00000006317.2">
    <property type="protein sequence ID" value="ENSOANP00000006315.2"/>
    <property type="gene ID" value="ENSOANG00000003988.2"/>
</dbReference>
<feature type="transmembrane region" description="Helical" evidence="7">
    <location>
        <begin position="52"/>
        <end position="71"/>
    </location>
</feature>
<reference evidence="9" key="2">
    <citation type="submission" date="2025-08" db="UniProtKB">
        <authorList>
            <consortium name="Ensembl"/>
        </authorList>
    </citation>
    <scope>IDENTIFICATION</scope>
    <source>
        <strain evidence="9">Glennie</strain>
    </source>
</reference>
<keyword evidence="3" id="KW-1003">Cell membrane</keyword>
<proteinExistence type="inferred from homology"/>
<comment type="subcellular location">
    <subcellularLocation>
        <location evidence="1">Cell membrane</location>
        <topology evidence="1">Multi-pass membrane protein</topology>
    </subcellularLocation>
    <subcellularLocation>
        <location evidence="7">Membrane</location>
        <topology evidence="7">Multi-pass membrane protein</topology>
    </subcellularLocation>
</comment>
<feature type="transmembrane region" description="Helical" evidence="7">
    <location>
        <begin position="83"/>
        <end position="106"/>
    </location>
</feature>